<dbReference type="eggNOG" id="COG3749">
    <property type="taxonomic scope" value="Bacteria"/>
</dbReference>
<dbReference type="STRING" id="1185766.SAMN05216224_103197"/>
<evidence type="ECO:0000313" key="1">
    <source>
        <dbReference type="EMBL" id="KEP71068.1"/>
    </source>
</evidence>
<evidence type="ECO:0008006" key="3">
    <source>
        <dbReference type="Google" id="ProtNLM"/>
    </source>
</evidence>
<dbReference type="AlphaFoldDB" id="A0A074TPY6"/>
<gene>
    <name evidence="1" type="ORF">DL1_10485</name>
</gene>
<organism evidence="1 2">
    <name type="scientific">Thioclava dalianensis</name>
    <dbReference type="NCBI Taxonomy" id="1185766"/>
    <lineage>
        <taxon>Bacteria</taxon>
        <taxon>Pseudomonadati</taxon>
        <taxon>Pseudomonadota</taxon>
        <taxon>Alphaproteobacteria</taxon>
        <taxon>Rhodobacterales</taxon>
        <taxon>Paracoccaceae</taxon>
        <taxon>Thioclava</taxon>
    </lineage>
</organism>
<dbReference type="EMBL" id="JHEH01000003">
    <property type="protein sequence ID" value="KEP71068.1"/>
    <property type="molecule type" value="Genomic_DNA"/>
</dbReference>
<proteinExistence type="predicted"/>
<name>A0A074TPY6_9RHOB</name>
<dbReference type="RefSeq" id="WP_038062514.1">
    <property type="nucleotide sequence ID" value="NZ_FOVB01000003.1"/>
</dbReference>
<dbReference type="Proteomes" id="UP000027725">
    <property type="component" value="Unassembled WGS sequence"/>
</dbReference>
<keyword evidence="2" id="KW-1185">Reference proteome</keyword>
<accession>A0A074TPY6</accession>
<evidence type="ECO:0000313" key="2">
    <source>
        <dbReference type="Proteomes" id="UP000027725"/>
    </source>
</evidence>
<comment type="caution">
    <text evidence="1">The sequence shown here is derived from an EMBL/GenBank/DDBJ whole genome shotgun (WGS) entry which is preliminary data.</text>
</comment>
<reference evidence="1 2" key="1">
    <citation type="submission" date="2014-03" db="EMBL/GenBank/DDBJ databases">
        <title>The draft genome sequence of Thioclava dalianensis DLFJ1-1.</title>
        <authorList>
            <person name="Lai Q."/>
            <person name="Shao Z."/>
        </authorList>
    </citation>
    <scope>NUCLEOTIDE SEQUENCE [LARGE SCALE GENOMIC DNA]</scope>
    <source>
        <strain evidence="1 2">DLFJ1-1</strain>
    </source>
</reference>
<sequence>MTQIVSKDGFVADQFADLERLAPEDYRPGAALALGPTADPGALAEQLSSAPLVEITVGGFGDGREFSIGALLRRQGYRGHLRACGPLLVDQFRALIRCGFDDIALPDEMAERQPEAQWRAVPFETGYRARLLNA</sequence>
<protein>
    <recommendedName>
        <fullName evidence="3">Oxidoreductase</fullName>
    </recommendedName>
</protein>
<dbReference type="InterPro" id="IPR008318">
    <property type="entry name" value="UCP030820"/>
</dbReference>
<dbReference type="OrthoDB" id="9800421at2"/>
<dbReference type="Pfam" id="PF06073">
    <property type="entry name" value="DUF934"/>
    <property type="match status" value="1"/>
</dbReference>